<dbReference type="RefSeq" id="WP_211659878.1">
    <property type="nucleotide sequence ID" value="NZ_SSHJ02000007.1"/>
</dbReference>
<dbReference type="Proteomes" id="UP001517247">
    <property type="component" value="Unassembled WGS sequence"/>
</dbReference>
<dbReference type="Gene3D" id="1.50.10.10">
    <property type="match status" value="1"/>
</dbReference>
<evidence type="ECO:0000313" key="1">
    <source>
        <dbReference type="EMBL" id="MFN0256694.1"/>
    </source>
</evidence>
<keyword evidence="2" id="KW-1185">Reference proteome</keyword>
<dbReference type="InterPro" id="IPR012341">
    <property type="entry name" value="6hp_glycosidase-like_sf"/>
</dbReference>
<organism evidence="1 2">
    <name type="scientific">Pedobacter ureilyticus</name>
    <dbReference type="NCBI Taxonomy" id="1393051"/>
    <lineage>
        <taxon>Bacteria</taxon>
        <taxon>Pseudomonadati</taxon>
        <taxon>Bacteroidota</taxon>
        <taxon>Sphingobacteriia</taxon>
        <taxon>Sphingobacteriales</taxon>
        <taxon>Sphingobacteriaceae</taxon>
        <taxon>Pedobacter</taxon>
    </lineage>
</organism>
<name>A0ABW9J873_9SPHI</name>
<sequence>MRIKLIDELQPNNVTEVCIGTGKKNDKQHYHDRPRNAEDFHGQAPYLWCSAALLGK</sequence>
<accession>A0ABW9J873</accession>
<protein>
    <submittedName>
        <fullName evidence="1">Uncharacterized protein</fullName>
    </submittedName>
</protein>
<gene>
    <name evidence="1" type="ORF">E6A44_013985</name>
</gene>
<evidence type="ECO:0000313" key="2">
    <source>
        <dbReference type="Proteomes" id="UP001517247"/>
    </source>
</evidence>
<comment type="caution">
    <text evidence="1">The sequence shown here is derived from an EMBL/GenBank/DDBJ whole genome shotgun (WGS) entry which is preliminary data.</text>
</comment>
<reference evidence="1 2" key="1">
    <citation type="submission" date="2024-12" db="EMBL/GenBank/DDBJ databases">
        <authorList>
            <person name="Hu S."/>
        </authorList>
    </citation>
    <scope>NUCLEOTIDE SEQUENCE [LARGE SCALE GENOMIC DNA]</scope>
    <source>
        <strain evidence="1 2">THG-T11</strain>
    </source>
</reference>
<proteinExistence type="predicted"/>
<dbReference type="EMBL" id="SSHJ02000007">
    <property type="protein sequence ID" value="MFN0256694.1"/>
    <property type="molecule type" value="Genomic_DNA"/>
</dbReference>